<protein>
    <recommendedName>
        <fullName evidence="4">Mab-21-like nucleotidyltransferase domain-containing protein</fullName>
    </recommendedName>
</protein>
<evidence type="ECO:0000256" key="1">
    <source>
        <dbReference type="SAM" id="Phobius"/>
    </source>
</evidence>
<keyword evidence="1" id="KW-1133">Transmembrane helix</keyword>
<dbReference type="PANTHER" id="PTHR10656">
    <property type="entry name" value="CELL FATE DETERMINING PROTEIN MAB21-RELATED"/>
    <property type="match status" value="1"/>
</dbReference>
<name>A0A8B6HRW9_MYTGA</name>
<evidence type="ECO:0000313" key="2">
    <source>
        <dbReference type="EMBL" id="VDI83408.1"/>
    </source>
</evidence>
<dbReference type="Proteomes" id="UP000596742">
    <property type="component" value="Unassembled WGS sequence"/>
</dbReference>
<dbReference type="Gene3D" id="3.30.460.90">
    <property type="match status" value="1"/>
</dbReference>
<reference evidence="2" key="1">
    <citation type="submission" date="2018-11" db="EMBL/GenBank/DDBJ databases">
        <authorList>
            <person name="Alioto T."/>
            <person name="Alioto T."/>
        </authorList>
    </citation>
    <scope>NUCLEOTIDE SEQUENCE</scope>
</reference>
<organism evidence="2 3">
    <name type="scientific">Mytilus galloprovincialis</name>
    <name type="common">Mediterranean mussel</name>
    <dbReference type="NCBI Taxonomy" id="29158"/>
    <lineage>
        <taxon>Eukaryota</taxon>
        <taxon>Metazoa</taxon>
        <taxon>Spiralia</taxon>
        <taxon>Lophotrochozoa</taxon>
        <taxon>Mollusca</taxon>
        <taxon>Bivalvia</taxon>
        <taxon>Autobranchia</taxon>
        <taxon>Pteriomorphia</taxon>
        <taxon>Mytilida</taxon>
        <taxon>Mytiloidea</taxon>
        <taxon>Mytilidae</taxon>
        <taxon>Mytilinae</taxon>
        <taxon>Mytilus</taxon>
    </lineage>
</organism>
<keyword evidence="3" id="KW-1185">Reference proteome</keyword>
<dbReference type="EMBL" id="UYJE01010460">
    <property type="protein sequence ID" value="VDI83408.1"/>
    <property type="molecule type" value="Genomic_DNA"/>
</dbReference>
<comment type="caution">
    <text evidence="2">The sequence shown here is derived from an EMBL/GenBank/DDBJ whole genome shotgun (WGS) entry which is preliminary data.</text>
</comment>
<dbReference type="Gene3D" id="1.10.1410.40">
    <property type="match status" value="1"/>
</dbReference>
<dbReference type="OrthoDB" id="6062012at2759"/>
<proteinExistence type="predicted"/>
<keyword evidence="1" id="KW-0472">Membrane</keyword>
<keyword evidence="1" id="KW-0812">Transmembrane</keyword>
<sequence length="510" mass="59763">MAAFQTNLEWNRWIRPVFEFGENEIELKKSILRLTVLKHMKINADKWDNHCQAIDEILKTIEQGVKKFANENFKGLKILGYVKQGSAQEGLKIENALEFDCKLLFDINQMITSEVRLRNSRDVDLLKLEVKNAENLMFRYQWIYDLEIFETGKDGKYYINTKHLQERVFKIIINKTRHLINDHLEAIGRQEYTMQQSIKPPTVGIDLTLDKETVMEDVYETFSGFVLQAARIPSTPMQELHIDIVPALVLYDDEISLEGNDSKCSVYAVMKWKNSLTPSENQYIWRKCSSGYEGFIFGQEQLDSSQLYMMTACRIVKSWIHGRKYELKSLRSVLESYHLKTACLHLMCMLKVDQTNTGNITIYGVRQALGYYIYFLNMCIRYNLLPHFFYGNPNLQKLFPQCTFGQERIMKNLFANINSCAMYMATNEYGKVVHDLRGSFATECELDKNMLKKIHKLLNIQVFFGFKCSTMFLEEKFNYKQLYIVVMLIFIGIGVVYILYCACYKIFMLM</sequence>
<accession>A0A8B6HRW9</accession>
<evidence type="ECO:0008006" key="4">
    <source>
        <dbReference type="Google" id="ProtNLM"/>
    </source>
</evidence>
<dbReference type="PANTHER" id="PTHR10656:SF78">
    <property type="entry name" value="CYCLIC GMP-AMP SYNTHASE-LIKE"/>
    <property type="match status" value="1"/>
</dbReference>
<evidence type="ECO:0000313" key="3">
    <source>
        <dbReference type="Proteomes" id="UP000596742"/>
    </source>
</evidence>
<gene>
    <name evidence="2" type="ORF">MGAL_10B070885</name>
</gene>
<dbReference type="AlphaFoldDB" id="A0A8B6HRW9"/>
<feature type="transmembrane region" description="Helical" evidence="1">
    <location>
        <begin position="482"/>
        <end position="507"/>
    </location>
</feature>